<evidence type="ECO:0000313" key="3">
    <source>
        <dbReference type="Proteomes" id="UP001604336"/>
    </source>
</evidence>
<comment type="caution">
    <text evidence="2">The sequence shown here is derived from an EMBL/GenBank/DDBJ whole genome shotgun (WGS) entry which is preliminary data.</text>
</comment>
<protein>
    <submittedName>
        <fullName evidence="2">Uncharacterized protein</fullName>
    </submittedName>
</protein>
<dbReference type="EMBL" id="JBFOLK010000006">
    <property type="protein sequence ID" value="KAL2505655.1"/>
    <property type="molecule type" value="Genomic_DNA"/>
</dbReference>
<proteinExistence type="predicted"/>
<evidence type="ECO:0000256" key="1">
    <source>
        <dbReference type="SAM" id="MobiDB-lite"/>
    </source>
</evidence>
<feature type="region of interest" description="Disordered" evidence="1">
    <location>
        <begin position="1"/>
        <end position="25"/>
    </location>
</feature>
<name>A0ABD1SZ05_9LAMI</name>
<keyword evidence="3" id="KW-1185">Reference proteome</keyword>
<dbReference type="AlphaFoldDB" id="A0ABD1SZ05"/>
<evidence type="ECO:0000313" key="2">
    <source>
        <dbReference type="EMBL" id="KAL2505655.1"/>
    </source>
</evidence>
<gene>
    <name evidence="2" type="ORF">Adt_21276</name>
</gene>
<sequence length="107" mass="11564">MSEASSSFSLPSIEGQEDVDQGPTIACPPLLSMSRRGEKLGTLLKAKAGKGRHGVGVLEMRGSLDKRDVSVVQQLDEELKRLATAASMVRSKIREVDLEDIRLSSVL</sequence>
<feature type="compositionally biased region" description="Polar residues" evidence="1">
    <location>
        <begin position="1"/>
        <end position="10"/>
    </location>
</feature>
<reference evidence="3" key="1">
    <citation type="submission" date="2024-07" db="EMBL/GenBank/DDBJ databases">
        <title>Two chromosome-level genome assemblies of Korean endemic species Abeliophyllum distichum and Forsythia ovata (Oleaceae).</title>
        <authorList>
            <person name="Jang H."/>
        </authorList>
    </citation>
    <scope>NUCLEOTIDE SEQUENCE [LARGE SCALE GENOMIC DNA]</scope>
</reference>
<dbReference type="Proteomes" id="UP001604336">
    <property type="component" value="Unassembled WGS sequence"/>
</dbReference>
<accession>A0ABD1SZ05</accession>
<organism evidence="2 3">
    <name type="scientific">Abeliophyllum distichum</name>
    <dbReference type="NCBI Taxonomy" id="126358"/>
    <lineage>
        <taxon>Eukaryota</taxon>
        <taxon>Viridiplantae</taxon>
        <taxon>Streptophyta</taxon>
        <taxon>Embryophyta</taxon>
        <taxon>Tracheophyta</taxon>
        <taxon>Spermatophyta</taxon>
        <taxon>Magnoliopsida</taxon>
        <taxon>eudicotyledons</taxon>
        <taxon>Gunneridae</taxon>
        <taxon>Pentapetalae</taxon>
        <taxon>asterids</taxon>
        <taxon>lamiids</taxon>
        <taxon>Lamiales</taxon>
        <taxon>Oleaceae</taxon>
        <taxon>Forsythieae</taxon>
        <taxon>Abeliophyllum</taxon>
    </lineage>
</organism>